<organism evidence="3 4">
    <name type="scientific">Sinanodonta woodiana</name>
    <name type="common">Chinese pond mussel</name>
    <name type="synonym">Anodonta woodiana</name>
    <dbReference type="NCBI Taxonomy" id="1069815"/>
    <lineage>
        <taxon>Eukaryota</taxon>
        <taxon>Metazoa</taxon>
        <taxon>Spiralia</taxon>
        <taxon>Lophotrochozoa</taxon>
        <taxon>Mollusca</taxon>
        <taxon>Bivalvia</taxon>
        <taxon>Autobranchia</taxon>
        <taxon>Heteroconchia</taxon>
        <taxon>Palaeoheterodonta</taxon>
        <taxon>Unionida</taxon>
        <taxon>Unionoidea</taxon>
        <taxon>Unionidae</taxon>
        <taxon>Unioninae</taxon>
        <taxon>Sinanodonta</taxon>
    </lineage>
</organism>
<dbReference type="PANTHER" id="PTHR11895">
    <property type="entry name" value="TRANSAMIDASE"/>
    <property type="match status" value="1"/>
</dbReference>
<evidence type="ECO:0000259" key="2">
    <source>
        <dbReference type="Pfam" id="PF01425"/>
    </source>
</evidence>
<dbReference type="Gene3D" id="3.90.1300.10">
    <property type="entry name" value="Amidase signature (AS) domain"/>
    <property type="match status" value="1"/>
</dbReference>
<dbReference type="InterPro" id="IPR036928">
    <property type="entry name" value="AS_sf"/>
</dbReference>
<dbReference type="Proteomes" id="UP001634394">
    <property type="component" value="Unassembled WGS sequence"/>
</dbReference>
<dbReference type="InterPro" id="IPR023631">
    <property type="entry name" value="Amidase_dom"/>
</dbReference>
<accession>A0ABD3V9P1</accession>
<keyword evidence="4" id="KW-1185">Reference proteome</keyword>
<dbReference type="InterPro" id="IPR000120">
    <property type="entry name" value="Amidase"/>
</dbReference>
<dbReference type="SUPFAM" id="SSF75304">
    <property type="entry name" value="Amidase signature (AS) enzymes"/>
    <property type="match status" value="1"/>
</dbReference>
<gene>
    <name evidence="3" type="ORF">ACJMK2_011989</name>
</gene>
<protein>
    <recommendedName>
        <fullName evidence="2">Amidase domain-containing protein</fullName>
    </recommendedName>
</protein>
<reference evidence="3 4" key="1">
    <citation type="submission" date="2024-11" db="EMBL/GenBank/DDBJ databases">
        <title>Chromosome-level genome assembly of the freshwater bivalve Anodonta woodiana.</title>
        <authorList>
            <person name="Chen X."/>
        </authorList>
    </citation>
    <scope>NUCLEOTIDE SEQUENCE [LARGE SCALE GENOMIC DNA]</scope>
    <source>
        <strain evidence="3">MN2024</strain>
        <tissue evidence="3">Gills</tissue>
    </source>
</reference>
<dbReference type="PROSITE" id="PS00571">
    <property type="entry name" value="AMIDASES"/>
    <property type="match status" value="1"/>
</dbReference>
<dbReference type="NCBIfam" id="NF005565">
    <property type="entry name" value="PRK07235.1"/>
    <property type="match status" value="1"/>
</dbReference>
<proteinExistence type="inferred from homology"/>
<feature type="domain" description="Amidase" evidence="2">
    <location>
        <begin position="96"/>
        <end position="504"/>
    </location>
</feature>
<dbReference type="AlphaFoldDB" id="A0ABD3V9P1"/>
<name>A0ABD3V9P1_SINWO</name>
<dbReference type="EMBL" id="JBJQND010000013">
    <property type="protein sequence ID" value="KAL3857308.1"/>
    <property type="molecule type" value="Genomic_DNA"/>
</dbReference>
<comment type="caution">
    <text evidence="3">The sequence shown here is derived from an EMBL/GenBank/DDBJ whole genome shotgun (WGS) entry which is preliminary data.</text>
</comment>
<dbReference type="Pfam" id="PF01425">
    <property type="entry name" value="Amidase"/>
    <property type="match status" value="1"/>
</dbReference>
<dbReference type="Gene3D" id="1.10.20.60">
    <property type="entry name" value="Glu-tRNAGln amidotransferase C subunit, N-terminal domain"/>
    <property type="match status" value="1"/>
</dbReference>
<dbReference type="PANTHER" id="PTHR11895:SF170">
    <property type="entry name" value="AMIDASE"/>
    <property type="match status" value="1"/>
</dbReference>
<comment type="similarity">
    <text evidence="1">Belongs to the amidase family.</text>
</comment>
<evidence type="ECO:0000313" key="4">
    <source>
        <dbReference type="Proteomes" id="UP001634394"/>
    </source>
</evidence>
<evidence type="ECO:0000313" key="3">
    <source>
        <dbReference type="EMBL" id="KAL3857308.1"/>
    </source>
</evidence>
<dbReference type="InterPro" id="IPR020556">
    <property type="entry name" value="Amidase_CS"/>
</dbReference>
<sequence>MLMQKINFNLYHVPAVRPPGLEQLRELSQSMGLQCTDDDLSVYQEYVTGTLHSYDRISRLVGPSLPVKYARTPGYRPSLEENTLNGWYWKCDIKGAGQGKLAGKTVGIKDSVAVAGVPMVNGSKLLEGYMPEFDATVVTRILDAGGNIVGKTNCEDLCCSGSSFTNVTGPTLNPHDRSRSSGGSSSGSAALVAAKEIDMAIGGDQGGSIRIPASWCGIVGLKPTFGLVPYTGACPIEITIDHLGPMAKTVYDCALLLEVIAGPDGDNDSRQPRNYQVPEYTKVLSTDMKGKKIAMITEGFTCCKQNVQDIVRNTALQLATKDAIVEEVSIPLHKDGVTIWAPIITEGGFNCIYKENGTGCHWKGFYPLSIQESLTRGFNLRPDDASDMFKAMMLFAAFIQKNYQNKFYSMAQNLNMMLTAAYNKVLEEYDVLLMPTIPFVAIDLPKMGCTLKDRLYSGIGMVANTAPFNSTGHPAISINAGTSPEGLPVGMMIVGRHFDETSVLQIAYAYEQLLNS</sequence>
<evidence type="ECO:0000256" key="1">
    <source>
        <dbReference type="ARBA" id="ARBA00009199"/>
    </source>
</evidence>